<evidence type="ECO:0000256" key="10">
    <source>
        <dbReference type="ARBA" id="ARBA00038983"/>
    </source>
</evidence>
<dbReference type="Pfam" id="PF05173">
    <property type="entry name" value="DapB_C"/>
    <property type="match status" value="1"/>
</dbReference>
<dbReference type="GO" id="GO:0008839">
    <property type="term" value="F:4-hydroxy-tetrahydrodipicolinate reductase"/>
    <property type="evidence" value="ECO:0007669"/>
    <property type="project" value="UniProtKB-UniRule"/>
</dbReference>
<comment type="catalytic activity">
    <reaction evidence="11 13">
        <text>(S)-2,3,4,5-tetrahydrodipicolinate + NADP(+) + H2O = (2S,4S)-4-hydroxy-2,3,4,5-tetrahydrodipicolinate + NADPH + H(+)</text>
        <dbReference type="Rhea" id="RHEA:35331"/>
        <dbReference type="ChEBI" id="CHEBI:15377"/>
        <dbReference type="ChEBI" id="CHEBI:15378"/>
        <dbReference type="ChEBI" id="CHEBI:16845"/>
        <dbReference type="ChEBI" id="CHEBI:57783"/>
        <dbReference type="ChEBI" id="CHEBI:58349"/>
        <dbReference type="ChEBI" id="CHEBI:67139"/>
        <dbReference type="EC" id="1.17.1.8"/>
    </reaction>
</comment>
<feature type="binding site" evidence="13">
    <location>
        <begin position="120"/>
        <end position="123"/>
    </location>
    <ligand>
        <name>NAD(+)</name>
        <dbReference type="ChEBI" id="CHEBI:57540"/>
    </ligand>
</feature>
<feature type="domain" description="Dihydrodipicolinate reductase N-terminal" evidence="14">
    <location>
        <begin position="3"/>
        <end position="123"/>
    </location>
</feature>
<accession>A0A920C891</accession>
<evidence type="ECO:0000256" key="6">
    <source>
        <dbReference type="ARBA" id="ARBA00023002"/>
    </source>
</evidence>
<gene>
    <name evidence="13 16" type="primary">dapB</name>
    <name evidence="16" type="ORF">J43TS3_30490</name>
</gene>
<dbReference type="EMBL" id="BORP01000007">
    <property type="protein sequence ID" value="GIO28438.1"/>
    <property type="molecule type" value="Genomic_DNA"/>
</dbReference>
<evidence type="ECO:0000256" key="5">
    <source>
        <dbReference type="ARBA" id="ARBA00022915"/>
    </source>
</evidence>
<comment type="function">
    <text evidence="13">Catalyzes the conversion of 4-hydroxy-tetrahydrodipicolinate (HTPA) to tetrahydrodipicolinate.</text>
</comment>
<feature type="binding site" evidence="13">
    <location>
        <begin position="9"/>
        <end position="14"/>
    </location>
    <ligand>
        <name>NAD(+)</name>
        <dbReference type="ChEBI" id="CHEBI:57540"/>
    </ligand>
</feature>
<reference evidence="16" key="1">
    <citation type="submission" date="2021-03" db="EMBL/GenBank/DDBJ databases">
        <title>Antimicrobial resistance genes in bacteria isolated from Japanese honey, and their potential for conferring macrolide and lincosamide resistance in the American foulbrood pathogen Paenibacillus larvae.</title>
        <authorList>
            <person name="Okamoto M."/>
            <person name="Kumagai M."/>
            <person name="Kanamori H."/>
            <person name="Takamatsu D."/>
        </authorList>
    </citation>
    <scope>NUCLEOTIDE SEQUENCE</scope>
    <source>
        <strain evidence="16">J43TS3</strain>
    </source>
</reference>
<evidence type="ECO:0000256" key="8">
    <source>
        <dbReference type="ARBA" id="ARBA00023154"/>
    </source>
</evidence>
<sequence length="263" mass="28945">MSIKIVIAGPRGRMGSEAVSMVLEEPSFSLIGCVDRIVSPISIMEENHIPVFTSFEECLYTLPDVDVLIDLTVAESGFNHIMMALEHKVRCVVGTTGFTSQQLNDIQDTAVKNQTGCIVAPNFAIGAVLMMHFSKVAAKFFPDVEIIEKHHAQKIDAPSGTALKTVEMIKEVRKSRDQGHIYELETMIGARGATDDGVHIHSVRLPGHVAHQEVIFGGDGQTLTIKHDSINRKSFMEGIKLSVKQVMQLNDYVYGLDNILDLT</sequence>
<evidence type="ECO:0000256" key="7">
    <source>
        <dbReference type="ARBA" id="ARBA00023027"/>
    </source>
</evidence>
<comment type="caution">
    <text evidence="13">Was originally thought to be a dihydrodipicolinate reductase (DHDPR), catalyzing the conversion of dihydrodipicolinate to tetrahydrodipicolinate. However, it was shown in E.coli that the substrate of the enzymatic reaction is not dihydrodipicolinate (DHDP) but in fact (2S,4S)-4-hydroxy-2,3,4,5-tetrahydrodipicolinic acid (HTPA), the product released by the DapA-catalyzed reaction.</text>
</comment>
<dbReference type="GO" id="GO:0019877">
    <property type="term" value="P:diaminopimelate biosynthetic process"/>
    <property type="evidence" value="ECO:0007669"/>
    <property type="project" value="UniProtKB-UniRule"/>
</dbReference>
<dbReference type="RefSeq" id="WP_212921905.1">
    <property type="nucleotide sequence ID" value="NZ_BORP01000007.1"/>
</dbReference>
<dbReference type="Gene3D" id="3.40.50.720">
    <property type="entry name" value="NAD(P)-binding Rossmann-like Domain"/>
    <property type="match status" value="1"/>
</dbReference>
<dbReference type="GO" id="GO:0016726">
    <property type="term" value="F:oxidoreductase activity, acting on CH or CH2 groups, NAD or NADP as acceptor"/>
    <property type="evidence" value="ECO:0007669"/>
    <property type="project" value="UniProtKB-UniRule"/>
</dbReference>
<dbReference type="CDD" id="cd02274">
    <property type="entry name" value="DHDPR_N"/>
    <property type="match status" value="1"/>
</dbReference>
<evidence type="ECO:0000256" key="9">
    <source>
        <dbReference type="ARBA" id="ARBA00037922"/>
    </source>
</evidence>
<dbReference type="Pfam" id="PF01113">
    <property type="entry name" value="DapB_N"/>
    <property type="match status" value="1"/>
</dbReference>
<name>A0A920C891_9BACI</name>
<dbReference type="InterPro" id="IPR036291">
    <property type="entry name" value="NAD(P)-bd_dom_sf"/>
</dbReference>
<dbReference type="InterPro" id="IPR022664">
    <property type="entry name" value="DapB_N_CS"/>
</dbReference>
<evidence type="ECO:0000256" key="13">
    <source>
        <dbReference type="HAMAP-Rule" id="MF_00102"/>
    </source>
</evidence>
<dbReference type="SUPFAM" id="SSF51735">
    <property type="entry name" value="NAD(P)-binding Rossmann-fold domains"/>
    <property type="match status" value="1"/>
</dbReference>
<dbReference type="EC" id="1.17.1.8" evidence="10 13"/>
<comment type="subunit">
    <text evidence="13">Homotetramer.</text>
</comment>
<comment type="catalytic activity">
    <reaction evidence="12 13">
        <text>(S)-2,3,4,5-tetrahydrodipicolinate + NAD(+) + H2O = (2S,4S)-4-hydroxy-2,3,4,5-tetrahydrodipicolinate + NADH + H(+)</text>
        <dbReference type="Rhea" id="RHEA:35323"/>
        <dbReference type="ChEBI" id="CHEBI:15377"/>
        <dbReference type="ChEBI" id="CHEBI:15378"/>
        <dbReference type="ChEBI" id="CHEBI:16845"/>
        <dbReference type="ChEBI" id="CHEBI:57540"/>
        <dbReference type="ChEBI" id="CHEBI:57945"/>
        <dbReference type="ChEBI" id="CHEBI:67139"/>
        <dbReference type="EC" id="1.17.1.8"/>
    </reaction>
</comment>
<evidence type="ECO:0000313" key="16">
    <source>
        <dbReference type="EMBL" id="GIO28438.1"/>
    </source>
</evidence>
<evidence type="ECO:0000313" key="17">
    <source>
        <dbReference type="Proteomes" id="UP000676917"/>
    </source>
</evidence>
<dbReference type="HAMAP" id="MF_00102">
    <property type="entry name" value="DapB"/>
    <property type="match status" value="1"/>
</dbReference>
<dbReference type="PROSITE" id="PS01298">
    <property type="entry name" value="DAPB"/>
    <property type="match status" value="1"/>
</dbReference>
<dbReference type="GO" id="GO:0009089">
    <property type="term" value="P:lysine biosynthetic process via diaminopimelate"/>
    <property type="evidence" value="ECO:0007669"/>
    <property type="project" value="UniProtKB-UniRule"/>
</dbReference>
<keyword evidence="7 13" id="KW-0520">NAD</keyword>
<dbReference type="InterPro" id="IPR022663">
    <property type="entry name" value="DapB_C"/>
</dbReference>
<evidence type="ECO:0000259" key="14">
    <source>
        <dbReference type="Pfam" id="PF01113"/>
    </source>
</evidence>
<evidence type="ECO:0000256" key="4">
    <source>
        <dbReference type="ARBA" id="ARBA00022857"/>
    </source>
</evidence>
<dbReference type="SUPFAM" id="SSF55347">
    <property type="entry name" value="Glyceraldehyde-3-phosphate dehydrogenase-like, C-terminal domain"/>
    <property type="match status" value="1"/>
</dbReference>
<comment type="similarity">
    <text evidence="1 13">Belongs to the DapB family.</text>
</comment>
<dbReference type="FunFam" id="3.30.360.10:FF:000009">
    <property type="entry name" value="4-hydroxy-tetrahydrodipicolinate reductase"/>
    <property type="match status" value="1"/>
</dbReference>
<keyword evidence="17" id="KW-1185">Reference proteome</keyword>
<keyword evidence="2 13" id="KW-0963">Cytoplasm</keyword>
<proteinExistence type="inferred from homology"/>
<evidence type="ECO:0000256" key="1">
    <source>
        <dbReference type="ARBA" id="ARBA00006642"/>
    </source>
</evidence>
<evidence type="ECO:0000256" key="3">
    <source>
        <dbReference type="ARBA" id="ARBA00022605"/>
    </source>
</evidence>
<dbReference type="GO" id="GO:0050661">
    <property type="term" value="F:NADP binding"/>
    <property type="evidence" value="ECO:0007669"/>
    <property type="project" value="UniProtKB-UniRule"/>
</dbReference>
<keyword evidence="4 13" id="KW-0521">NADP</keyword>
<dbReference type="InterPro" id="IPR023940">
    <property type="entry name" value="DHDPR_bac"/>
</dbReference>
<feature type="binding site" evidence="13">
    <location>
        <position position="35"/>
    </location>
    <ligand>
        <name>NAD(+)</name>
        <dbReference type="ChEBI" id="CHEBI:57540"/>
    </ligand>
</feature>
<dbReference type="GO" id="GO:0051287">
    <property type="term" value="F:NAD binding"/>
    <property type="evidence" value="ECO:0007669"/>
    <property type="project" value="UniProtKB-UniRule"/>
</dbReference>
<comment type="subcellular location">
    <subcellularLocation>
        <location evidence="13">Cytoplasm</location>
    </subcellularLocation>
</comment>
<dbReference type="PIRSF" id="PIRSF000161">
    <property type="entry name" value="DHPR"/>
    <property type="match status" value="1"/>
</dbReference>
<feature type="binding site" evidence="13">
    <location>
        <position position="151"/>
    </location>
    <ligand>
        <name>(S)-2,3,4,5-tetrahydrodipicolinate</name>
        <dbReference type="ChEBI" id="CHEBI:16845"/>
    </ligand>
</feature>
<dbReference type="InterPro" id="IPR000846">
    <property type="entry name" value="DapB_N"/>
</dbReference>
<evidence type="ECO:0000256" key="11">
    <source>
        <dbReference type="ARBA" id="ARBA00049080"/>
    </source>
</evidence>
<dbReference type="Gene3D" id="3.30.360.10">
    <property type="entry name" value="Dihydrodipicolinate Reductase, domain 2"/>
    <property type="match status" value="1"/>
</dbReference>
<dbReference type="PANTHER" id="PTHR20836">
    <property type="entry name" value="DIHYDRODIPICOLINATE REDUCTASE"/>
    <property type="match status" value="1"/>
</dbReference>
<keyword evidence="3 13" id="KW-0028">Amino-acid biosynthesis</keyword>
<evidence type="ECO:0000256" key="12">
    <source>
        <dbReference type="ARBA" id="ARBA00049396"/>
    </source>
</evidence>
<keyword evidence="5 13" id="KW-0220">Diaminopimelate biosynthesis</keyword>
<feature type="binding site" evidence="13">
    <location>
        <position position="36"/>
    </location>
    <ligand>
        <name>NADP(+)</name>
        <dbReference type="ChEBI" id="CHEBI:58349"/>
    </ligand>
</feature>
<keyword evidence="8 13" id="KW-0457">Lysine biosynthesis</keyword>
<dbReference type="PANTHER" id="PTHR20836:SF0">
    <property type="entry name" value="4-HYDROXY-TETRAHYDRODIPICOLINATE REDUCTASE 1, CHLOROPLASTIC-RELATED"/>
    <property type="match status" value="1"/>
</dbReference>
<comment type="caution">
    <text evidence="16">The sequence shown here is derived from an EMBL/GenBank/DDBJ whole genome shotgun (WGS) entry which is preliminary data.</text>
</comment>
<dbReference type="NCBIfam" id="TIGR00036">
    <property type="entry name" value="dapB"/>
    <property type="match status" value="1"/>
</dbReference>
<feature type="binding site" evidence="13">
    <location>
        <begin position="160"/>
        <end position="161"/>
    </location>
    <ligand>
        <name>(S)-2,3,4,5-tetrahydrodipicolinate</name>
        <dbReference type="ChEBI" id="CHEBI:16845"/>
    </ligand>
</feature>
<feature type="active site" description="Proton donor/acceptor" evidence="13">
    <location>
        <position position="150"/>
    </location>
</feature>
<keyword evidence="6 13" id="KW-0560">Oxidoreductase</keyword>
<dbReference type="Proteomes" id="UP000676917">
    <property type="component" value="Unassembled WGS sequence"/>
</dbReference>
<feature type="active site" description="Proton donor" evidence="13">
    <location>
        <position position="154"/>
    </location>
</feature>
<feature type="domain" description="Dihydrodipicolinate reductase C-terminal" evidence="15">
    <location>
        <begin position="126"/>
        <end position="260"/>
    </location>
</feature>
<evidence type="ECO:0000259" key="15">
    <source>
        <dbReference type="Pfam" id="PF05173"/>
    </source>
</evidence>
<dbReference type="AlphaFoldDB" id="A0A920C891"/>
<organism evidence="16 17">
    <name type="scientific">Ornithinibacillus bavariensis</name>
    <dbReference type="NCBI Taxonomy" id="545502"/>
    <lineage>
        <taxon>Bacteria</taxon>
        <taxon>Bacillati</taxon>
        <taxon>Bacillota</taxon>
        <taxon>Bacilli</taxon>
        <taxon>Bacillales</taxon>
        <taxon>Bacillaceae</taxon>
        <taxon>Ornithinibacillus</taxon>
    </lineage>
</organism>
<dbReference type="GO" id="GO:0005829">
    <property type="term" value="C:cytosol"/>
    <property type="evidence" value="ECO:0007669"/>
    <property type="project" value="TreeGrafter"/>
</dbReference>
<protein>
    <recommendedName>
        <fullName evidence="10 13">4-hydroxy-tetrahydrodipicolinate reductase</fullName>
        <shortName evidence="13">HTPA reductase</shortName>
        <ecNumber evidence="10 13">1.17.1.8</ecNumber>
    </recommendedName>
</protein>
<feature type="binding site" evidence="13">
    <location>
        <begin position="94"/>
        <end position="96"/>
    </location>
    <ligand>
        <name>NAD(+)</name>
        <dbReference type="ChEBI" id="CHEBI:57540"/>
    </ligand>
</feature>
<evidence type="ECO:0000256" key="2">
    <source>
        <dbReference type="ARBA" id="ARBA00022490"/>
    </source>
</evidence>
<comment type="pathway">
    <text evidence="9 13">Amino-acid biosynthesis; L-lysine biosynthesis via DAP pathway; (S)-tetrahydrodipicolinate from L-aspartate: step 4/4.</text>
</comment>